<keyword evidence="3" id="KW-1185">Reference proteome</keyword>
<reference evidence="2 3" key="1">
    <citation type="journal article" date="2019" name="Int. J. Syst. Evol. Microbiol.">
        <title>The Global Catalogue of Microorganisms (GCM) 10K type strain sequencing project: providing services to taxonomists for standard genome sequencing and annotation.</title>
        <authorList>
            <consortium name="The Broad Institute Genomics Platform"/>
            <consortium name="The Broad Institute Genome Sequencing Center for Infectious Disease"/>
            <person name="Wu L."/>
            <person name="Ma J."/>
        </authorList>
    </citation>
    <scope>NUCLEOTIDE SEQUENCE [LARGE SCALE GENOMIC DNA]</scope>
    <source>
        <strain evidence="2 3">IBRC-M 10256</strain>
    </source>
</reference>
<gene>
    <name evidence="2" type="ORF">ACFOUR_08885</name>
</gene>
<organism evidence="2 3">
    <name type="scientific">Halovivax cerinus</name>
    <dbReference type="NCBI Taxonomy" id="1487865"/>
    <lineage>
        <taxon>Archaea</taxon>
        <taxon>Methanobacteriati</taxon>
        <taxon>Methanobacteriota</taxon>
        <taxon>Stenosarchaea group</taxon>
        <taxon>Halobacteria</taxon>
        <taxon>Halobacteriales</taxon>
        <taxon>Natrialbaceae</taxon>
        <taxon>Halovivax</taxon>
    </lineage>
</organism>
<protein>
    <recommendedName>
        <fullName evidence="4">CHAT domain-containing protein</fullName>
    </recommendedName>
</protein>
<accession>A0ABD5NMX3</accession>
<dbReference type="EMBL" id="JBHSAQ010000003">
    <property type="protein sequence ID" value="MFC3958479.1"/>
    <property type="molecule type" value="Genomic_DNA"/>
</dbReference>
<comment type="caution">
    <text evidence="2">The sequence shown here is derived from an EMBL/GenBank/DDBJ whole genome shotgun (WGS) entry which is preliminary data.</text>
</comment>
<evidence type="ECO:0000313" key="2">
    <source>
        <dbReference type="EMBL" id="MFC3958479.1"/>
    </source>
</evidence>
<evidence type="ECO:0000313" key="3">
    <source>
        <dbReference type="Proteomes" id="UP001595846"/>
    </source>
</evidence>
<feature type="compositionally biased region" description="Low complexity" evidence="1">
    <location>
        <begin position="170"/>
        <end position="180"/>
    </location>
</feature>
<proteinExistence type="predicted"/>
<name>A0ABD5NMX3_9EURY</name>
<dbReference type="RefSeq" id="WP_256531176.1">
    <property type="nucleotide sequence ID" value="NZ_CP101824.1"/>
</dbReference>
<evidence type="ECO:0000256" key="1">
    <source>
        <dbReference type="SAM" id="MobiDB-lite"/>
    </source>
</evidence>
<feature type="region of interest" description="Disordered" evidence="1">
    <location>
        <begin position="160"/>
        <end position="185"/>
    </location>
</feature>
<dbReference type="AlphaFoldDB" id="A0ABD5NMX3"/>
<dbReference type="GeneID" id="73903897"/>
<sequence>MIEWEVGGDHLRVVDSDNAELLVSGDLRDVDRSDADICRPVDDVLSMTATELRFPHAVVYAHAMGTGTQHELIPNGEPLSLPPGEYVIDVDTEIKTYVRATGRLRIDQTDDYESIVISFPDRRRLLCGFRSRQEFPIGTITVPDSPDGLASALTYLSTSHKTSSPDRSYPTLRGHPPLLRRGPRLDVPDQIRSRRPETGIELTVPPSYEWLFVLAPLSYYLQATVETAPVDTPQLRIPAEGVEASFASFPAFEHEVERLLRKVFFLDCLVRNAGPYGTKLAEARLLDVLDLEPTELYGASPQERLAAYLAIPYEAIEHRLPEWHLAMYVTPEPDLFEVLPFLLDRMSLCYLPRTTELEGRELVERSLDDFYRGTNRRRSGVGQVPSVDIVKPELRTGKVHGWLGEGVPIDVFKSAPDSYYNRLEYLNRPSERTRICVVLNDPSMEGEHADVADIYRDRSEDLSIDVTVEEGCTVSELADIFASSTDFVHYIGHCEDEGLRCTDGFFSASSLDHCSVETFFLNACGSFNEGRTLIERGSVAGAVTFTQVLNDHAVKVGSTFAKLLVHGFSIERALGLARRRIMMGKDYAVVGDGTHTLTQGEHRTPLTIVLEPLEGDRYHMTLECYSTRVTGRYYFPHVPDNEYASLCGNRTDFILDRETLETFLAESAAPVIYGGDLYWSLDLARQVSDWNEET</sequence>
<evidence type="ECO:0008006" key="4">
    <source>
        <dbReference type="Google" id="ProtNLM"/>
    </source>
</evidence>
<dbReference type="Proteomes" id="UP001595846">
    <property type="component" value="Unassembled WGS sequence"/>
</dbReference>